<gene>
    <name evidence="2" type="ORF">H6G97_40725</name>
</gene>
<reference evidence="2 3" key="1">
    <citation type="journal article" date="2020" name="ISME J.">
        <title>Comparative genomics reveals insights into cyanobacterial evolution and habitat adaptation.</title>
        <authorList>
            <person name="Chen M.Y."/>
            <person name="Teng W.K."/>
            <person name="Zhao L."/>
            <person name="Hu C.X."/>
            <person name="Zhou Y.K."/>
            <person name="Han B.P."/>
            <person name="Song L.R."/>
            <person name="Shu W.S."/>
        </authorList>
    </citation>
    <scope>NUCLEOTIDE SEQUENCE [LARGE SCALE GENOMIC DNA]</scope>
    <source>
        <strain evidence="2 3">FACHB-838</strain>
    </source>
</reference>
<keyword evidence="3" id="KW-1185">Reference proteome</keyword>
<sequence length="243" mass="26395">MKNLSLITAIAVILALGKVSKSQAVTFIDTCGAECGINGAIGYLGEGSPLGNGIPLNIGQTFTVPNTDNVLSEFSFFLSDPFSFPDVVDFRAFVIQWDEKNNTPTGSALFESKPRSTTFQNSLYPMQEFVFNTGGIELVSGGKYLAFLSSLKDLDGLPGYAWVGESPLSPVFDRYLGGKTFLISATKFDSIINSSWDLDTPSADLNFKAIFISEHSTSVPEPSLIWGFFVSSAFSIRLFSKRK</sequence>
<proteinExistence type="predicted"/>
<feature type="chain" id="PRO_5045518580" description="PEP-CTERM sorting domain-containing protein" evidence="1">
    <location>
        <begin position="25"/>
        <end position="243"/>
    </location>
</feature>
<accession>A0ABR8E1B4</accession>
<feature type="signal peptide" evidence="1">
    <location>
        <begin position="1"/>
        <end position="24"/>
    </location>
</feature>
<dbReference type="Proteomes" id="UP000623440">
    <property type="component" value="Unassembled WGS sequence"/>
</dbReference>
<keyword evidence="1" id="KW-0732">Signal</keyword>
<organism evidence="2 3">
    <name type="scientific">Nostoc flagelliforme FACHB-838</name>
    <dbReference type="NCBI Taxonomy" id="2692904"/>
    <lineage>
        <taxon>Bacteria</taxon>
        <taxon>Bacillati</taxon>
        <taxon>Cyanobacteriota</taxon>
        <taxon>Cyanophyceae</taxon>
        <taxon>Nostocales</taxon>
        <taxon>Nostocaceae</taxon>
        <taxon>Nostoc</taxon>
    </lineage>
</organism>
<evidence type="ECO:0000313" key="3">
    <source>
        <dbReference type="Proteomes" id="UP000623440"/>
    </source>
</evidence>
<protein>
    <recommendedName>
        <fullName evidence="4">PEP-CTERM sorting domain-containing protein</fullName>
    </recommendedName>
</protein>
<name>A0ABR8E1B4_9NOSO</name>
<evidence type="ECO:0008006" key="4">
    <source>
        <dbReference type="Google" id="ProtNLM"/>
    </source>
</evidence>
<evidence type="ECO:0000313" key="2">
    <source>
        <dbReference type="EMBL" id="MBD2535386.1"/>
    </source>
</evidence>
<dbReference type="RefSeq" id="WP_190946221.1">
    <property type="nucleotide sequence ID" value="NZ_JACJSI010000269.1"/>
</dbReference>
<dbReference type="EMBL" id="JACJSI010000269">
    <property type="protein sequence ID" value="MBD2535386.1"/>
    <property type="molecule type" value="Genomic_DNA"/>
</dbReference>
<comment type="caution">
    <text evidence="2">The sequence shown here is derived from an EMBL/GenBank/DDBJ whole genome shotgun (WGS) entry which is preliminary data.</text>
</comment>
<evidence type="ECO:0000256" key="1">
    <source>
        <dbReference type="SAM" id="SignalP"/>
    </source>
</evidence>